<feature type="chain" id="PRO_5020652205" evidence="1">
    <location>
        <begin position="24"/>
        <end position="208"/>
    </location>
</feature>
<gene>
    <name evidence="2" type="ORF">BJ085DRAFT_33380</name>
</gene>
<keyword evidence="3" id="KW-1185">Reference proteome</keyword>
<feature type="signal peptide" evidence="1">
    <location>
        <begin position="1"/>
        <end position="23"/>
    </location>
</feature>
<keyword evidence="1" id="KW-0732">Signal</keyword>
<protein>
    <submittedName>
        <fullName evidence="2">Uncharacterized protein</fullName>
    </submittedName>
</protein>
<dbReference type="AlphaFoldDB" id="A0A4Q0A1C1"/>
<evidence type="ECO:0000313" key="3">
    <source>
        <dbReference type="Proteomes" id="UP000268162"/>
    </source>
</evidence>
<dbReference type="Proteomes" id="UP000268162">
    <property type="component" value="Unassembled WGS sequence"/>
</dbReference>
<evidence type="ECO:0000256" key="1">
    <source>
        <dbReference type="SAM" id="SignalP"/>
    </source>
</evidence>
<accession>A0A4Q0A1C1</accession>
<sequence>MIKPAHFVTWSLVALALAGLGQSAPMDNSNNNYGTGNYYTNQSGSSSNYNTNQNIANGNFPAQAPELLSRSAVGGPQSLTDDQFNQFLLGDLDSILETPLTMADFEVDFSAFWEFEDHKKLKAYLESLEPNEFQTFADIVDHTDDAFILSNNTKKAMMFVYLSEKQRRNVQFSDRDRADLPLLKDWVIMIRAQFLASQQQQPPHAPQQ</sequence>
<proteinExistence type="predicted"/>
<organism evidence="2 3">
    <name type="scientific">Dimargaris cristalligena</name>
    <dbReference type="NCBI Taxonomy" id="215637"/>
    <lineage>
        <taxon>Eukaryota</taxon>
        <taxon>Fungi</taxon>
        <taxon>Fungi incertae sedis</taxon>
        <taxon>Zoopagomycota</taxon>
        <taxon>Kickxellomycotina</taxon>
        <taxon>Dimargaritomycetes</taxon>
        <taxon>Dimargaritales</taxon>
        <taxon>Dimargaritaceae</taxon>
        <taxon>Dimargaris</taxon>
    </lineage>
</organism>
<evidence type="ECO:0000313" key="2">
    <source>
        <dbReference type="EMBL" id="RKP39827.1"/>
    </source>
</evidence>
<dbReference type="EMBL" id="ML002241">
    <property type="protein sequence ID" value="RKP39827.1"/>
    <property type="molecule type" value="Genomic_DNA"/>
</dbReference>
<name>A0A4Q0A1C1_9FUNG</name>
<reference evidence="3" key="1">
    <citation type="journal article" date="2018" name="Nat. Microbiol.">
        <title>Leveraging single-cell genomics to expand the fungal tree of life.</title>
        <authorList>
            <person name="Ahrendt S.R."/>
            <person name="Quandt C.A."/>
            <person name="Ciobanu D."/>
            <person name="Clum A."/>
            <person name="Salamov A."/>
            <person name="Andreopoulos B."/>
            <person name="Cheng J.F."/>
            <person name="Woyke T."/>
            <person name="Pelin A."/>
            <person name="Henrissat B."/>
            <person name="Reynolds N.K."/>
            <person name="Benny G.L."/>
            <person name="Smith M.E."/>
            <person name="James T.Y."/>
            <person name="Grigoriev I.V."/>
        </authorList>
    </citation>
    <scope>NUCLEOTIDE SEQUENCE [LARGE SCALE GENOMIC DNA]</scope>
    <source>
        <strain evidence="3">RSA 468</strain>
    </source>
</reference>